<dbReference type="GO" id="GO:0106300">
    <property type="term" value="P:protein-DNA covalent cross-linking repair"/>
    <property type="evidence" value="ECO:0007669"/>
    <property type="project" value="InterPro"/>
</dbReference>
<comment type="caution">
    <text evidence="8">The sequence shown here is derived from an EMBL/GenBank/DDBJ whole genome shotgun (WGS) entry which is preliminary data.</text>
</comment>
<keyword evidence="4 8" id="KW-0378">Hydrolase</keyword>
<evidence type="ECO:0000256" key="6">
    <source>
        <dbReference type="ARBA" id="ARBA00023125"/>
    </source>
</evidence>
<dbReference type="EC" id="3.4.-.-" evidence="8"/>
<evidence type="ECO:0000256" key="3">
    <source>
        <dbReference type="ARBA" id="ARBA00022763"/>
    </source>
</evidence>
<organism evidence="8">
    <name type="scientific">mine drainage metagenome</name>
    <dbReference type="NCBI Taxonomy" id="410659"/>
    <lineage>
        <taxon>unclassified sequences</taxon>
        <taxon>metagenomes</taxon>
        <taxon>ecological metagenomes</taxon>
    </lineage>
</organism>
<name>A0A1J5SUD8_9ZZZZ</name>
<protein>
    <submittedName>
        <fullName evidence="8">Putative SOS response-associated peptidase YedK</fullName>
        <ecNumber evidence="8">3.4.-.-</ecNumber>
    </submittedName>
</protein>
<evidence type="ECO:0000256" key="7">
    <source>
        <dbReference type="ARBA" id="ARBA00023239"/>
    </source>
</evidence>
<dbReference type="PANTHER" id="PTHR13604">
    <property type="entry name" value="DC12-RELATED"/>
    <property type="match status" value="1"/>
</dbReference>
<evidence type="ECO:0000256" key="5">
    <source>
        <dbReference type="ARBA" id="ARBA00023124"/>
    </source>
</evidence>
<dbReference type="GO" id="GO:0003697">
    <property type="term" value="F:single-stranded DNA binding"/>
    <property type="evidence" value="ECO:0007669"/>
    <property type="project" value="InterPro"/>
</dbReference>
<dbReference type="PANTHER" id="PTHR13604:SF0">
    <property type="entry name" value="ABASIC SITE PROCESSING PROTEIN HMCES"/>
    <property type="match status" value="1"/>
</dbReference>
<comment type="similarity">
    <text evidence="1">Belongs to the SOS response-associated peptidase family.</text>
</comment>
<dbReference type="Gene3D" id="3.90.1680.10">
    <property type="entry name" value="SOS response associated peptidase-like"/>
    <property type="match status" value="1"/>
</dbReference>
<dbReference type="SUPFAM" id="SSF143081">
    <property type="entry name" value="BB1717-like"/>
    <property type="match status" value="1"/>
</dbReference>
<dbReference type="GO" id="GO:0008233">
    <property type="term" value="F:peptidase activity"/>
    <property type="evidence" value="ECO:0007669"/>
    <property type="project" value="UniProtKB-KW"/>
</dbReference>
<dbReference type="GO" id="GO:0006508">
    <property type="term" value="P:proteolysis"/>
    <property type="evidence" value="ECO:0007669"/>
    <property type="project" value="UniProtKB-KW"/>
</dbReference>
<keyword evidence="5" id="KW-0190">Covalent protein-DNA linkage</keyword>
<dbReference type="GO" id="GO:0016829">
    <property type="term" value="F:lyase activity"/>
    <property type="evidence" value="ECO:0007669"/>
    <property type="project" value="UniProtKB-KW"/>
</dbReference>
<dbReference type="InterPro" id="IPR003738">
    <property type="entry name" value="SRAP"/>
</dbReference>
<evidence type="ECO:0000256" key="4">
    <source>
        <dbReference type="ARBA" id="ARBA00022801"/>
    </source>
</evidence>
<evidence type="ECO:0000256" key="2">
    <source>
        <dbReference type="ARBA" id="ARBA00022670"/>
    </source>
</evidence>
<reference evidence="8" key="1">
    <citation type="submission" date="2016-10" db="EMBL/GenBank/DDBJ databases">
        <title>Sequence of Gallionella enrichment culture.</title>
        <authorList>
            <person name="Poehlein A."/>
            <person name="Muehling M."/>
            <person name="Daniel R."/>
        </authorList>
    </citation>
    <scope>NUCLEOTIDE SEQUENCE</scope>
</reference>
<evidence type="ECO:0000256" key="1">
    <source>
        <dbReference type="ARBA" id="ARBA00008136"/>
    </source>
</evidence>
<dbReference type="InterPro" id="IPR036590">
    <property type="entry name" value="SRAP-like"/>
</dbReference>
<evidence type="ECO:0000313" key="8">
    <source>
        <dbReference type="EMBL" id="OIR07664.1"/>
    </source>
</evidence>
<dbReference type="Pfam" id="PF02586">
    <property type="entry name" value="SRAP"/>
    <property type="match status" value="1"/>
</dbReference>
<keyword evidence="3" id="KW-0227">DNA damage</keyword>
<dbReference type="AlphaFoldDB" id="A0A1J5SUD8"/>
<keyword evidence="6" id="KW-0238">DNA-binding</keyword>
<dbReference type="EMBL" id="MLJW01000036">
    <property type="protein sequence ID" value="OIR07664.1"/>
    <property type="molecule type" value="Genomic_DNA"/>
</dbReference>
<accession>A0A1J5SUD8</accession>
<proteinExistence type="inferred from homology"/>
<keyword evidence="7" id="KW-0456">Lyase</keyword>
<keyword evidence="2" id="KW-0645">Protease</keyword>
<gene>
    <name evidence="8" type="primary">yedK_1</name>
    <name evidence="8" type="ORF">GALL_103290</name>
</gene>
<sequence>MCYDVSFTVNIKQLSDYFPDLIFDDQIEINFEAAIHVVGHAYGNHPIIYVSRDDLKLHCRLMEWGVIPFWIKDESAYLRQRATMLNARSERILGDEKSYWYKIRNRRCLIPVSGIYEHRAIKGWKKKVPYFIKSINEQIIFLPGLYSVVELPDKETGELIKRYTYTLITRAANKVMSQIHNDGENSFRMPLFLPFELSKKWLQEDLSNDEFKAILDYELPSEDLEYYPVYTIRSAKERPDNKLKNEYYEWDKLPALGEMNP</sequence>